<dbReference type="RefSeq" id="WP_344063067.1">
    <property type="nucleotide sequence ID" value="NZ_BAAAPN010000028.1"/>
</dbReference>
<evidence type="ECO:0000256" key="6">
    <source>
        <dbReference type="RuleBase" id="RU363076"/>
    </source>
</evidence>
<evidence type="ECO:0000256" key="7">
    <source>
        <dbReference type="SAM" id="MobiDB-lite"/>
    </source>
</evidence>
<dbReference type="Proteomes" id="UP001501475">
    <property type="component" value="Unassembled WGS sequence"/>
</dbReference>
<protein>
    <recommendedName>
        <fullName evidence="6">SURF1-like protein</fullName>
    </recommendedName>
</protein>
<organism evidence="8 9">
    <name type="scientific">Nostocoides vanveenii</name>
    <dbReference type="NCBI Taxonomy" id="330835"/>
    <lineage>
        <taxon>Bacteria</taxon>
        <taxon>Bacillati</taxon>
        <taxon>Actinomycetota</taxon>
        <taxon>Actinomycetes</taxon>
        <taxon>Micrococcales</taxon>
        <taxon>Intrasporangiaceae</taxon>
        <taxon>Nostocoides</taxon>
    </lineage>
</organism>
<evidence type="ECO:0000256" key="1">
    <source>
        <dbReference type="ARBA" id="ARBA00004370"/>
    </source>
</evidence>
<keyword evidence="9" id="KW-1185">Reference proteome</keyword>
<dbReference type="CDD" id="cd06662">
    <property type="entry name" value="SURF1"/>
    <property type="match status" value="1"/>
</dbReference>
<keyword evidence="5" id="KW-0472">Membrane</keyword>
<comment type="caution">
    <text evidence="8">The sequence shown here is derived from an EMBL/GenBank/DDBJ whole genome shotgun (WGS) entry which is preliminary data.</text>
</comment>
<keyword evidence="4" id="KW-1133">Transmembrane helix</keyword>
<comment type="similarity">
    <text evidence="2 6">Belongs to the SURF1 family.</text>
</comment>
<evidence type="ECO:0000256" key="3">
    <source>
        <dbReference type="ARBA" id="ARBA00022692"/>
    </source>
</evidence>
<reference evidence="8 9" key="1">
    <citation type="journal article" date="2019" name="Int. J. Syst. Evol. Microbiol.">
        <title>The Global Catalogue of Microorganisms (GCM) 10K type strain sequencing project: providing services to taxonomists for standard genome sequencing and annotation.</title>
        <authorList>
            <consortium name="The Broad Institute Genomics Platform"/>
            <consortium name="The Broad Institute Genome Sequencing Center for Infectious Disease"/>
            <person name="Wu L."/>
            <person name="Ma J."/>
        </authorList>
    </citation>
    <scope>NUCLEOTIDE SEQUENCE [LARGE SCALE GENOMIC DNA]</scope>
    <source>
        <strain evidence="8 9">JCM 15591</strain>
    </source>
</reference>
<feature type="region of interest" description="Disordered" evidence="7">
    <location>
        <begin position="244"/>
        <end position="292"/>
    </location>
</feature>
<comment type="subcellular location">
    <subcellularLocation>
        <location evidence="6">Cell membrane</location>
        <topology evidence="6">Multi-pass membrane protein</topology>
    </subcellularLocation>
    <subcellularLocation>
        <location evidence="1">Membrane</location>
    </subcellularLocation>
</comment>
<dbReference type="InterPro" id="IPR045214">
    <property type="entry name" value="Surf1/Surf4"/>
</dbReference>
<keyword evidence="3" id="KW-0812">Transmembrane</keyword>
<evidence type="ECO:0000313" key="8">
    <source>
        <dbReference type="EMBL" id="GAA1752156.1"/>
    </source>
</evidence>
<name>A0ABN2KB29_9MICO</name>
<evidence type="ECO:0000313" key="9">
    <source>
        <dbReference type="Proteomes" id="UP001501475"/>
    </source>
</evidence>
<proteinExistence type="inferred from homology"/>
<accession>A0ABN2KB29</accession>
<keyword evidence="6" id="KW-1003">Cell membrane</keyword>
<dbReference type="PANTHER" id="PTHR23427">
    <property type="entry name" value="SURFEIT LOCUS PROTEIN"/>
    <property type="match status" value="1"/>
</dbReference>
<dbReference type="InterPro" id="IPR002994">
    <property type="entry name" value="Surf1/Shy1"/>
</dbReference>
<gene>
    <name evidence="8" type="ORF">GCM10009810_10320</name>
</gene>
<dbReference type="PROSITE" id="PS50895">
    <property type="entry name" value="SURF1"/>
    <property type="match status" value="1"/>
</dbReference>
<evidence type="ECO:0000256" key="5">
    <source>
        <dbReference type="ARBA" id="ARBA00023136"/>
    </source>
</evidence>
<dbReference type="EMBL" id="BAAAPN010000028">
    <property type="protein sequence ID" value="GAA1752156.1"/>
    <property type="molecule type" value="Genomic_DNA"/>
</dbReference>
<sequence>MIRPLLTPRWLGALLLAALFAFVAYHLGWWQYSRYQAKADRNTRISAHYDAPPRPLTDILTARPLPIADEWTHVTATGTYADPTLVARGRTFNGDVGYEVLTPFRTTDGALVLIDRGWIPLGDNGAETIPRIAPAPAGQVTMTGWLRVGEQARGKVAAQGQLASINLPEAAAALGTPLLGGYVQSAGDPGAASTPTAGGVPTPLGLPDTGLGPHQAYAYQWWVSMPLGFILIFFGLRREEGVAADESEAPGSASPPTDALDTRAEARPVARRRPRATERKPGKVRIWDEEDA</sequence>
<evidence type="ECO:0000256" key="4">
    <source>
        <dbReference type="ARBA" id="ARBA00022989"/>
    </source>
</evidence>
<dbReference type="PANTHER" id="PTHR23427:SF2">
    <property type="entry name" value="SURFEIT LOCUS PROTEIN 1"/>
    <property type="match status" value="1"/>
</dbReference>
<evidence type="ECO:0000256" key="2">
    <source>
        <dbReference type="ARBA" id="ARBA00007165"/>
    </source>
</evidence>
<feature type="compositionally biased region" description="Basic and acidic residues" evidence="7">
    <location>
        <begin position="275"/>
        <end position="292"/>
    </location>
</feature>
<dbReference type="Pfam" id="PF02104">
    <property type="entry name" value="SURF1"/>
    <property type="match status" value="1"/>
</dbReference>